<name>A0A1H0IBL5_9BACI</name>
<gene>
    <name evidence="1" type="ORF">SAMN04488053_11071</name>
</gene>
<dbReference type="STRING" id="745820.SAMN04488053_11071"/>
<evidence type="ECO:0000313" key="2">
    <source>
        <dbReference type="Proteomes" id="UP000198778"/>
    </source>
</evidence>
<sequence length="105" mass="11510">MITETLTIGADKVLWGNSTLIVSDHVFFQQDLFYQKPARIYVGVNMLVEGNIGNPDSNSDDYGGLCVEGDLNVKGQIAPPIINTNATDCNNLKEKEIRVIGQLIN</sequence>
<dbReference type="Proteomes" id="UP000198778">
    <property type="component" value="Unassembled WGS sequence"/>
</dbReference>
<protein>
    <recommendedName>
        <fullName evidence="3">Polymer-forming cytoskeletal protein</fullName>
    </recommendedName>
</protein>
<dbReference type="AlphaFoldDB" id="A0A1H0IBL5"/>
<organism evidence="1 2">
    <name type="scientific">Alkalicoccus daliensis</name>
    <dbReference type="NCBI Taxonomy" id="745820"/>
    <lineage>
        <taxon>Bacteria</taxon>
        <taxon>Bacillati</taxon>
        <taxon>Bacillota</taxon>
        <taxon>Bacilli</taxon>
        <taxon>Bacillales</taxon>
        <taxon>Bacillaceae</taxon>
        <taxon>Alkalicoccus</taxon>
    </lineage>
</organism>
<reference evidence="2" key="1">
    <citation type="submission" date="2016-10" db="EMBL/GenBank/DDBJ databases">
        <authorList>
            <person name="Varghese N."/>
            <person name="Submissions S."/>
        </authorList>
    </citation>
    <scope>NUCLEOTIDE SEQUENCE [LARGE SCALE GENOMIC DNA]</scope>
    <source>
        <strain evidence="2">CGMCC 1.10369</strain>
    </source>
</reference>
<evidence type="ECO:0008006" key="3">
    <source>
        <dbReference type="Google" id="ProtNLM"/>
    </source>
</evidence>
<keyword evidence="2" id="KW-1185">Reference proteome</keyword>
<dbReference type="EMBL" id="FNIL01000010">
    <property type="protein sequence ID" value="SDO28491.1"/>
    <property type="molecule type" value="Genomic_DNA"/>
</dbReference>
<proteinExistence type="predicted"/>
<accession>A0A1H0IBL5</accession>
<dbReference type="RefSeq" id="WP_139148960.1">
    <property type="nucleotide sequence ID" value="NZ_FNIL01000010.1"/>
</dbReference>
<evidence type="ECO:0000313" key="1">
    <source>
        <dbReference type="EMBL" id="SDO28491.1"/>
    </source>
</evidence>